<keyword evidence="11" id="KW-1185">Reference proteome</keyword>
<sequence length="444" mass="49025">MVNADPQHTRQETPTSTVIDRSKWRTCGSLLEHHSRCEATTPPSSPSSPNVAAITINNKRPRNKGVRSWVVARDQVRVFVNGSCSVNSCGIVLVFGSGQICMGREFVLKLLIIVVELLLHVMLRCGNICEFAGLVEFLVVTSSRGCDAYGLGDIVLLGNDSDVCRSRYRLSSWYEGMWVSIAMLYSQAGMVDNAHNVFDEMLERKRLDFWEKSLFRFWWGMWFLGGGSVLVAPLGFYGDGNFMVVAGGGFADPDPDPTPELPVVPTPEPLSVSVPHPPSRYEAQKIRDWKTFLKYLSNHKPPLTLSRCSGAHVIEFLRYLDRFGKTKVHVTGCPYFGHPNTPAPCSCQLKQAWGSLDALIGRLRAAYEENSEQPESNPFGARAVRIYLREVRESQSKARGVPYEKKRKRPSGGGTMAIAKVLVDDLHGGGGKDISSSAPATSTV</sequence>
<reference evidence="10 11" key="1">
    <citation type="journal article" date="2018" name="Mol. Plant">
        <title>The genome of Artemisia annua provides insight into the evolution of Asteraceae family and artemisinin biosynthesis.</title>
        <authorList>
            <person name="Shen Q."/>
            <person name="Zhang L."/>
            <person name="Liao Z."/>
            <person name="Wang S."/>
            <person name="Yan T."/>
            <person name="Shi P."/>
            <person name="Liu M."/>
            <person name="Fu X."/>
            <person name="Pan Q."/>
            <person name="Wang Y."/>
            <person name="Lv Z."/>
            <person name="Lu X."/>
            <person name="Zhang F."/>
            <person name="Jiang W."/>
            <person name="Ma Y."/>
            <person name="Chen M."/>
            <person name="Hao X."/>
            <person name="Li L."/>
            <person name="Tang Y."/>
            <person name="Lv G."/>
            <person name="Zhou Y."/>
            <person name="Sun X."/>
            <person name="Brodelius P.E."/>
            <person name="Rose J.K.C."/>
            <person name="Tang K."/>
        </authorList>
    </citation>
    <scope>NUCLEOTIDE SEQUENCE [LARGE SCALE GENOMIC DNA]</scope>
    <source>
        <strain evidence="11">cv. Huhao1</strain>
        <tissue evidence="10">Leaf</tissue>
    </source>
</reference>
<dbReference type="GO" id="GO:0009299">
    <property type="term" value="P:mRNA transcription"/>
    <property type="evidence" value="ECO:0007669"/>
    <property type="project" value="TreeGrafter"/>
</dbReference>
<evidence type="ECO:0000256" key="5">
    <source>
        <dbReference type="ARBA" id="ARBA00023125"/>
    </source>
</evidence>
<dbReference type="Pfam" id="PF04852">
    <property type="entry name" value="ALOG_dom"/>
    <property type="match status" value="1"/>
</dbReference>
<evidence type="ECO:0000256" key="4">
    <source>
        <dbReference type="ARBA" id="ARBA00023015"/>
    </source>
</evidence>
<proteinExistence type="inferred from homology"/>
<evidence type="ECO:0000259" key="9">
    <source>
        <dbReference type="PROSITE" id="PS51697"/>
    </source>
</evidence>
<dbReference type="PANTHER" id="PTHR31165:SF59">
    <property type="entry name" value="PROTEIN LIGHT-DEPENDENT SHORT HYPOCOTYLS 6"/>
    <property type="match status" value="1"/>
</dbReference>
<dbReference type="OrthoDB" id="1906822at2759"/>
<comment type="similarity">
    <text evidence="2">Belongs to the plant homeotic and developmental regulators ALOG protein family.</text>
</comment>
<evidence type="ECO:0000256" key="3">
    <source>
        <dbReference type="ARBA" id="ARBA00022473"/>
    </source>
</evidence>
<comment type="caution">
    <text evidence="10">The sequence shown here is derived from an EMBL/GenBank/DDBJ whole genome shotgun (WGS) entry which is preliminary data.</text>
</comment>
<dbReference type="EMBL" id="PKPP01006241">
    <property type="protein sequence ID" value="PWA57176.1"/>
    <property type="molecule type" value="Genomic_DNA"/>
</dbReference>
<evidence type="ECO:0000256" key="8">
    <source>
        <dbReference type="SAM" id="Phobius"/>
    </source>
</evidence>
<keyword evidence="8" id="KW-1133">Transmembrane helix</keyword>
<keyword evidence="4" id="KW-0805">Transcription regulation</keyword>
<dbReference type="PANTHER" id="PTHR31165">
    <property type="entry name" value="PROTEIN G1-LIKE2"/>
    <property type="match status" value="1"/>
</dbReference>
<keyword evidence="3" id="KW-0217">Developmental protein</keyword>
<dbReference type="Proteomes" id="UP000245207">
    <property type="component" value="Unassembled WGS sequence"/>
</dbReference>
<keyword evidence="6" id="KW-0804">Transcription</keyword>
<name>A0A2U1M7H2_ARTAN</name>
<evidence type="ECO:0000313" key="10">
    <source>
        <dbReference type="EMBL" id="PWA57176.1"/>
    </source>
</evidence>
<dbReference type="GO" id="GO:0003677">
    <property type="term" value="F:DNA binding"/>
    <property type="evidence" value="ECO:0007669"/>
    <property type="project" value="UniProtKB-KW"/>
</dbReference>
<dbReference type="InterPro" id="IPR040222">
    <property type="entry name" value="ALOG"/>
</dbReference>
<keyword evidence="8" id="KW-0472">Membrane</keyword>
<dbReference type="GO" id="GO:0009416">
    <property type="term" value="P:response to light stimulus"/>
    <property type="evidence" value="ECO:0007669"/>
    <property type="project" value="TreeGrafter"/>
</dbReference>
<dbReference type="GO" id="GO:0005634">
    <property type="term" value="C:nucleus"/>
    <property type="evidence" value="ECO:0007669"/>
    <property type="project" value="UniProtKB-SubCell"/>
</dbReference>
<evidence type="ECO:0000313" key="11">
    <source>
        <dbReference type="Proteomes" id="UP000245207"/>
    </source>
</evidence>
<organism evidence="10 11">
    <name type="scientific">Artemisia annua</name>
    <name type="common">Sweet wormwood</name>
    <dbReference type="NCBI Taxonomy" id="35608"/>
    <lineage>
        <taxon>Eukaryota</taxon>
        <taxon>Viridiplantae</taxon>
        <taxon>Streptophyta</taxon>
        <taxon>Embryophyta</taxon>
        <taxon>Tracheophyta</taxon>
        <taxon>Spermatophyta</taxon>
        <taxon>Magnoliopsida</taxon>
        <taxon>eudicotyledons</taxon>
        <taxon>Gunneridae</taxon>
        <taxon>Pentapetalae</taxon>
        <taxon>asterids</taxon>
        <taxon>campanulids</taxon>
        <taxon>Asterales</taxon>
        <taxon>Asteraceae</taxon>
        <taxon>Asteroideae</taxon>
        <taxon>Anthemideae</taxon>
        <taxon>Artemisiinae</taxon>
        <taxon>Artemisia</taxon>
    </lineage>
</organism>
<dbReference type="InterPro" id="IPR006936">
    <property type="entry name" value="ALOG_dom"/>
</dbReference>
<feature type="transmembrane region" description="Helical" evidence="8">
    <location>
        <begin position="214"/>
        <end position="236"/>
    </location>
</feature>
<evidence type="ECO:0000256" key="7">
    <source>
        <dbReference type="ARBA" id="ARBA00023242"/>
    </source>
</evidence>
<accession>A0A2U1M7H2</accession>
<evidence type="ECO:0000256" key="2">
    <source>
        <dbReference type="ARBA" id="ARBA00010308"/>
    </source>
</evidence>
<evidence type="ECO:0000256" key="1">
    <source>
        <dbReference type="ARBA" id="ARBA00004123"/>
    </source>
</evidence>
<dbReference type="PROSITE" id="PS51697">
    <property type="entry name" value="ALOG"/>
    <property type="match status" value="1"/>
</dbReference>
<comment type="subcellular location">
    <subcellularLocation>
        <location evidence="1">Nucleus</location>
    </subcellularLocation>
</comment>
<keyword evidence="7" id="KW-0539">Nucleus</keyword>
<dbReference type="STRING" id="35608.A0A2U1M7H2"/>
<gene>
    <name evidence="10" type="ORF">CTI12_AA411530</name>
</gene>
<dbReference type="AlphaFoldDB" id="A0A2U1M7H2"/>
<protein>
    <recommendedName>
        <fullName evidence="9">ALOG domain-containing protein</fullName>
    </recommendedName>
</protein>
<keyword evidence="5" id="KW-0238">DNA-binding</keyword>
<keyword evidence="8" id="KW-0812">Transmembrane</keyword>
<evidence type="ECO:0000256" key="6">
    <source>
        <dbReference type="ARBA" id="ARBA00023163"/>
    </source>
</evidence>
<feature type="domain" description="ALOG" evidence="9">
    <location>
        <begin position="280"/>
        <end position="407"/>
    </location>
</feature>